<comment type="caution">
    <text evidence="2">The sequence shown here is derived from an EMBL/GenBank/DDBJ whole genome shotgun (WGS) entry which is preliminary data.</text>
</comment>
<feature type="domain" description="DUF1279" evidence="1">
    <location>
        <begin position="107"/>
        <end position="227"/>
    </location>
</feature>
<dbReference type="PANTHER" id="PTHR21377:SF0">
    <property type="entry name" value="PROTEIN FAM210B, MITOCHONDRIAL"/>
    <property type="match status" value="1"/>
</dbReference>
<name>A0A0F4ZEQ9_9PEZI</name>
<evidence type="ECO:0000313" key="3">
    <source>
        <dbReference type="Proteomes" id="UP000033483"/>
    </source>
</evidence>
<dbReference type="EMBL" id="LAEV01001255">
    <property type="protein sequence ID" value="KKA28606.1"/>
    <property type="molecule type" value="Genomic_DNA"/>
</dbReference>
<dbReference type="OrthoDB" id="426386at2759"/>
<reference evidence="2 3" key="1">
    <citation type="submission" date="2015-03" db="EMBL/GenBank/DDBJ databases">
        <authorList>
            <person name="Radwan O."/>
            <person name="Al-Naeli F.A."/>
            <person name="Rendon G.A."/>
            <person name="Fields C."/>
        </authorList>
    </citation>
    <scope>NUCLEOTIDE SEQUENCE [LARGE SCALE GENOMIC DNA]</scope>
    <source>
        <strain evidence="2">CR-DP1</strain>
    </source>
</reference>
<evidence type="ECO:0000259" key="1">
    <source>
        <dbReference type="Pfam" id="PF06916"/>
    </source>
</evidence>
<dbReference type="Proteomes" id="UP000033483">
    <property type="component" value="Unassembled WGS sequence"/>
</dbReference>
<dbReference type="Pfam" id="PF06916">
    <property type="entry name" value="FAM210A-B_dom"/>
    <property type="match status" value="1"/>
</dbReference>
<dbReference type="InterPro" id="IPR009688">
    <property type="entry name" value="FAM210A/B-like_dom"/>
</dbReference>
<proteinExistence type="predicted"/>
<gene>
    <name evidence="2" type="ORF">TD95_003949</name>
</gene>
<organism evidence="2 3">
    <name type="scientific">Thielaviopsis punctulata</name>
    <dbReference type="NCBI Taxonomy" id="72032"/>
    <lineage>
        <taxon>Eukaryota</taxon>
        <taxon>Fungi</taxon>
        <taxon>Dikarya</taxon>
        <taxon>Ascomycota</taxon>
        <taxon>Pezizomycotina</taxon>
        <taxon>Sordariomycetes</taxon>
        <taxon>Hypocreomycetidae</taxon>
        <taxon>Microascales</taxon>
        <taxon>Ceratocystidaceae</taxon>
        <taxon>Thielaviopsis</taxon>
    </lineage>
</organism>
<evidence type="ECO:0000313" key="2">
    <source>
        <dbReference type="EMBL" id="KKA28606.1"/>
    </source>
</evidence>
<dbReference type="AlphaFoldDB" id="A0A0F4ZEQ9"/>
<protein>
    <recommendedName>
        <fullName evidence="1">DUF1279 domain-containing protein</fullName>
    </recommendedName>
</protein>
<accession>A0A0F4ZEQ9</accession>
<dbReference type="InterPro" id="IPR045866">
    <property type="entry name" value="FAM210A/B-like"/>
</dbReference>
<keyword evidence="3" id="KW-1185">Reference proteome</keyword>
<dbReference type="GO" id="GO:0005739">
    <property type="term" value="C:mitochondrion"/>
    <property type="evidence" value="ECO:0007669"/>
    <property type="project" value="TreeGrafter"/>
</dbReference>
<dbReference type="PANTHER" id="PTHR21377">
    <property type="entry name" value="PROTEIN FAM210B, MITOCHONDRIAL"/>
    <property type="match status" value="1"/>
</dbReference>
<sequence length="247" mass="27024">MSRLFFKLPTRPPSQWVNFQFFAHAQSLMRATSASTISRRALSTLRHTAPTSRSAARSRMSARTLTQAGSRVRFNSNSSAPEKVREAAEKFRNKADAGKEQTLSLGQRLKKLSKEYGWVALGVYMGISTLDFPLCFVLVRVAGEERIGHLEHVVVSTVSKAIPESVKTGYHNLLAIFKKSDATGSNSTESTSGSSKGASLGTQLALAYAIHKSLIFIRVPLTAALTPKVVQILRGWGYQIGKNVVKK</sequence>